<sequence length="530" mass="61655">MNYKVLITTSGTGSRLGDITKYTNKALVRVGKKPALSYIIEAYQKEVELVITVGYFRDHVKEFVKLAYPDRKVTFVEVDNFEGPGSSLGYSMLHAKEHLQCPFIFHACDTIVTEPIPALDRNWIAGFCIERAIEQGMPLAQYRTHKVEGERIVKLLDKGESDFQSIHIGLDGIQDYQMFWQILEQLYQNNPLDQSLSEVHVLDQMLHKDVSFEWVPYNVWLDIGNQTSLQYARKNIPDKITVLDKLDESIFIFDDTFVIKFFAKEEMVRDRVARARELKGLVPEIEATGKNFYRYTFAKGELYPRVVTPRDFRQFLEWADQNIWQKAHELDADKFQQICYDFYSTKTKERVSKFLEKKGIQDQADVINGEHVLSVAELLSKVDFDWLTSTKQSRFHGDLVLDNIIRTPGGYCLLDWRQNFGGLLQAGDMYYDLGKLNHNLTVNHDIIDANLFTIEDSNGNVTCDIMRPHKLVLCQEILHQFILEHGYDLKKVKILTTIIWLNMSPLHHHPFDLFLFYFGKLNLWKVLNQD</sequence>
<dbReference type="Gene3D" id="3.90.550.10">
    <property type="entry name" value="Spore Coat Polysaccharide Biosynthesis Protein SpsA, Chain A"/>
    <property type="match status" value="1"/>
</dbReference>
<accession>A0A1F7UPU9</accession>
<dbReference type="InterPro" id="IPR011009">
    <property type="entry name" value="Kinase-like_dom_sf"/>
</dbReference>
<organism evidence="2 3">
    <name type="scientific">Candidatus Uhrbacteria bacterium RIFCSPLOWO2_01_FULL_47_25</name>
    <dbReference type="NCBI Taxonomy" id="1802402"/>
    <lineage>
        <taxon>Bacteria</taxon>
        <taxon>Candidatus Uhriibacteriota</taxon>
    </lineage>
</organism>
<reference evidence="2 3" key="1">
    <citation type="journal article" date="2016" name="Nat. Commun.">
        <title>Thousands of microbial genomes shed light on interconnected biogeochemical processes in an aquifer system.</title>
        <authorList>
            <person name="Anantharaman K."/>
            <person name="Brown C.T."/>
            <person name="Hug L.A."/>
            <person name="Sharon I."/>
            <person name="Castelle C.J."/>
            <person name="Probst A.J."/>
            <person name="Thomas B.C."/>
            <person name="Singh A."/>
            <person name="Wilkins M.J."/>
            <person name="Karaoz U."/>
            <person name="Brodie E.L."/>
            <person name="Williams K.H."/>
            <person name="Hubbard S.S."/>
            <person name="Banfield J.F."/>
        </authorList>
    </citation>
    <scope>NUCLEOTIDE SEQUENCE [LARGE SCALE GENOMIC DNA]</scope>
</reference>
<protein>
    <recommendedName>
        <fullName evidence="1">MobA-like NTP transferase domain-containing protein</fullName>
    </recommendedName>
</protein>
<dbReference type="Proteomes" id="UP000176846">
    <property type="component" value="Unassembled WGS sequence"/>
</dbReference>
<name>A0A1F7UPU9_9BACT</name>
<dbReference type="Pfam" id="PF12804">
    <property type="entry name" value="NTP_transf_3"/>
    <property type="match status" value="1"/>
</dbReference>
<evidence type="ECO:0000313" key="2">
    <source>
        <dbReference type="EMBL" id="OGL80302.1"/>
    </source>
</evidence>
<dbReference type="EMBL" id="MGEK01000039">
    <property type="protein sequence ID" value="OGL80302.1"/>
    <property type="molecule type" value="Genomic_DNA"/>
</dbReference>
<dbReference type="InterPro" id="IPR025877">
    <property type="entry name" value="MobA-like_NTP_Trfase"/>
</dbReference>
<evidence type="ECO:0000259" key="1">
    <source>
        <dbReference type="Pfam" id="PF12804"/>
    </source>
</evidence>
<feature type="domain" description="MobA-like NTP transferase" evidence="1">
    <location>
        <begin position="6"/>
        <end position="112"/>
    </location>
</feature>
<proteinExistence type="predicted"/>
<dbReference type="SUPFAM" id="SSF53448">
    <property type="entry name" value="Nucleotide-diphospho-sugar transferases"/>
    <property type="match status" value="1"/>
</dbReference>
<dbReference type="AlphaFoldDB" id="A0A1F7UPU9"/>
<comment type="caution">
    <text evidence="2">The sequence shown here is derived from an EMBL/GenBank/DDBJ whole genome shotgun (WGS) entry which is preliminary data.</text>
</comment>
<gene>
    <name evidence="2" type="ORF">A2936_02955</name>
</gene>
<dbReference type="SUPFAM" id="SSF56112">
    <property type="entry name" value="Protein kinase-like (PK-like)"/>
    <property type="match status" value="1"/>
</dbReference>
<evidence type="ECO:0000313" key="3">
    <source>
        <dbReference type="Proteomes" id="UP000176846"/>
    </source>
</evidence>
<dbReference type="InterPro" id="IPR029044">
    <property type="entry name" value="Nucleotide-diphossugar_trans"/>
</dbReference>